<dbReference type="AlphaFoldDB" id="A0A1T4X602"/>
<evidence type="ECO:0000256" key="2">
    <source>
        <dbReference type="ARBA" id="ARBA00023012"/>
    </source>
</evidence>
<dbReference type="Pfam" id="PF00486">
    <property type="entry name" value="Trans_reg_C"/>
    <property type="match status" value="1"/>
</dbReference>
<evidence type="ECO:0000256" key="4">
    <source>
        <dbReference type="ARBA" id="ARBA00023125"/>
    </source>
</evidence>
<evidence type="ECO:0000256" key="3">
    <source>
        <dbReference type="ARBA" id="ARBA00023015"/>
    </source>
</evidence>
<evidence type="ECO:0000259" key="8">
    <source>
        <dbReference type="PROSITE" id="PS50110"/>
    </source>
</evidence>
<dbReference type="CDD" id="cd00383">
    <property type="entry name" value="trans_reg_C"/>
    <property type="match status" value="1"/>
</dbReference>
<dbReference type="InterPro" id="IPR001789">
    <property type="entry name" value="Sig_transdc_resp-reg_receiver"/>
</dbReference>
<accession>A0A1T4X602</accession>
<keyword evidence="11" id="KW-1185">Reference proteome</keyword>
<evidence type="ECO:0000259" key="9">
    <source>
        <dbReference type="PROSITE" id="PS51755"/>
    </source>
</evidence>
<keyword evidence="4 7" id="KW-0238">DNA-binding</keyword>
<feature type="domain" description="OmpR/PhoB-type" evidence="9">
    <location>
        <begin position="130"/>
        <end position="232"/>
    </location>
</feature>
<reference evidence="10 11" key="1">
    <citation type="submission" date="2017-02" db="EMBL/GenBank/DDBJ databases">
        <authorList>
            <person name="Peterson S.W."/>
        </authorList>
    </citation>
    <scope>NUCLEOTIDE SEQUENCE [LARGE SCALE GENOMIC DNA]</scope>
    <source>
        <strain evidence="10 11">ATCC 49788</strain>
    </source>
</reference>
<dbReference type="STRING" id="92487.SAMN02745130_02578"/>
<dbReference type="SMART" id="SM00448">
    <property type="entry name" value="REC"/>
    <property type="match status" value="1"/>
</dbReference>
<dbReference type="GO" id="GO:0005829">
    <property type="term" value="C:cytosol"/>
    <property type="evidence" value="ECO:0007669"/>
    <property type="project" value="TreeGrafter"/>
</dbReference>
<dbReference type="SUPFAM" id="SSF52172">
    <property type="entry name" value="CheY-like"/>
    <property type="match status" value="1"/>
</dbReference>
<dbReference type="InterPro" id="IPR011006">
    <property type="entry name" value="CheY-like_superfamily"/>
</dbReference>
<protein>
    <submittedName>
        <fullName evidence="10">Two-component system, OmpR family, phosphate regulon response regulator OmpR</fullName>
    </submittedName>
</protein>
<dbReference type="Pfam" id="PF00072">
    <property type="entry name" value="Response_reg"/>
    <property type="match status" value="1"/>
</dbReference>
<dbReference type="GO" id="GO:0000976">
    <property type="term" value="F:transcription cis-regulatory region binding"/>
    <property type="evidence" value="ECO:0007669"/>
    <property type="project" value="TreeGrafter"/>
</dbReference>
<evidence type="ECO:0000313" key="10">
    <source>
        <dbReference type="EMBL" id="SKA85100.1"/>
    </source>
</evidence>
<proteinExistence type="predicted"/>
<dbReference type="PROSITE" id="PS51755">
    <property type="entry name" value="OMPR_PHOB"/>
    <property type="match status" value="1"/>
</dbReference>
<dbReference type="SMART" id="SM00862">
    <property type="entry name" value="Trans_reg_C"/>
    <property type="match status" value="1"/>
</dbReference>
<evidence type="ECO:0000256" key="7">
    <source>
        <dbReference type="PROSITE-ProRule" id="PRU01091"/>
    </source>
</evidence>
<evidence type="ECO:0000256" key="6">
    <source>
        <dbReference type="PROSITE-ProRule" id="PRU00169"/>
    </source>
</evidence>
<feature type="DNA-binding region" description="OmpR/PhoB-type" evidence="7">
    <location>
        <begin position="130"/>
        <end position="232"/>
    </location>
</feature>
<dbReference type="InterPro" id="IPR039420">
    <property type="entry name" value="WalR-like"/>
</dbReference>
<keyword evidence="1 6" id="KW-0597">Phosphoprotein</keyword>
<evidence type="ECO:0000256" key="1">
    <source>
        <dbReference type="ARBA" id="ARBA00022553"/>
    </source>
</evidence>
<evidence type="ECO:0000313" key="11">
    <source>
        <dbReference type="Proteomes" id="UP000190460"/>
    </source>
</evidence>
<dbReference type="GO" id="GO:0032993">
    <property type="term" value="C:protein-DNA complex"/>
    <property type="evidence" value="ECO:0007669"/>
    <property type="project" value="TreeGrafter"/>
</dbReference>
<dbReference type="PROSITE" id="PS50110">
    <property type="entry name" value="RESPONSE_REGULATORY"/>
    <property type="match status" value="1"/>
</dbReference>
<dbReference type="GO" id="GO:0006355">
    <property type="term" value="P:regulation of DNA-templated transcription"/>
    <property type="evidence" value="ECO:0007669"/>
    <property type="project" value="InterPro"/>
</dbReference>
<dbReference type="Proteomes" id="UP000190460">
    <property type="component" value="Unassembled WGS sequence"/>
</dbReference>
<gene>
    <name evidence="10" type="ORF">SAMN02745130_02578</name>
</gene>
<dbReference type="RefSeq" id="WP_078923036.1">
    <property type="nucleotide sequence ID" value="NZ_FUYB01000013.1"/>
</dbReference>
<keyword evidence="5" id="KW-0804">Transcription</keyword>
<dbReference type="InterPro" id="IPR036388">
    <property type="entry name" value="WH-like_DNA-bd_sf"/>
</dbReference>
<evidence type="ECO:0000256" key="5">
    <source>
        <dbReference type="ARBA" id="ARBA00023163"/>
    </source>
</evidence>
<sequence length="238" mass="27248">MAKANDAESNKILLVDNDEVLQQLLQKFLTGQGYQVAVLASGERIAEFLNSNSVDLIVMDVLLPGENGLHWLAWVKQHYSSLPVLILSSQQAVDDRIAGLQLGADDYLIKPFHMTELLLRLKNILRHQRSTETKLDDSYIYCFDPEHALFFRDGQTIKLTTTETRLMRFLFDHAGEIVTRDQISEALRGNSHHPLDRSIDVHMNRLRKKIEAKPNLPKYLNTVWGKGYRFIPPKKEGV</sequence>
<dbReference type="EMBL" id="FUYB01000013">
    <property type="protein sequence ID" value="SKA85100.1"/>
    <property type="molecule type" value="Genomic_DNA"/>
</dbReference>
<dbReference type="GO" id="GO:0000156">
    <property type="term" value="F:phosphorelay response regulator activity"/>
    <property type="evidence" value="ECO:0007669"/>
    <property type="project" value="TreeGrafter"/>
</dbReference>
<dbReference type="PANTHER" id="PTHR48111:SF1">
    <property type="entry name" value="TWO-COMPONENT RESPONSE REGULATOR ORR33"/>
    <property type="match status" value="1"/>
</dbReference>
<keyword evidence="3" id="KW-0805">Transcription regulation</keyword>
<dbReference type="Gene3D" id="3.40.50.2300">
    <property type="match status" value="1"/>
</dbReference>
<feature type="domain" description="Response regulatory" evidence="8">
    <location>
        <begin position="11"/>
        <end position="125"/>
    </location>
</feature>
<organism evidence="10 11">
    <name type="scientific">Thiothrix eikelboomii</name>
    <dbReference type="NCBI Taxonomy" id="92487"/>
    <lineage>
        <taxon>Bacteria</taxon>
        <taxon>Pseudomonadati</taxon>
        <taxon>Pseudomonadota</taxon>
        <taxon>Gammaproteobacteria</taxon>
        <taxon>Thiotrichales</taxon>
        <taxon>Thiotrichaceae</taxon>
        <taxon>Thiothrix</taxon>
    </lineage>
</organism>
<feature type="modified residue" description="4-aspartylphosphate" evidence="6">
    <location>
        <position position="60"/>
    </location>
</feature>
<dbReference type="PANTHER" id="PTHR48111">
    <property type="entry name" value="REGULATOR OF RPOS"/>
    <property type="match status" value="1"/>
</dbReference>
<dbReference type="Gene3D" id="1.10.10.10">
    <property type="entry name" value="Winged helix-like DNA-binding domain superfamily/Winged helix DNA-binding domain"/>
    <property type="match status" value="1"/>
</dbReference>
<keyword evidence="2" id="KW-0902">Two-component regulatory system</keyword>
<dbReference type="InterPro" id="IPR001867">
    <property type="entry name" value="OmpR/PhoB-type_DNA-bd"/>
</dbReference>
<name>A0A1T4X602_9GAMM</name>
<dbReference type="OrthoDB" id="9802426at2"/>
<dbReference type="Gene3D" id="6.10.250.690">
    <property type="match status" value="1"/>
</dbReference>